<keyword evidence="1" id="KW-0812">Transmembrane</keyword>
<evidence type="ECO:0000313" key="3">
    <source>
        <dbReference type="EMBL" id="MDN4492698.1"/>
    </source>
</evidence>
<feature type="domain" description="DUF7973" evidence="2">
    <location>
        <begin position="5"/>
        <end position="313"/>
    </location>
</feature>
<keyword evidence="1" id="KW-0472">Membrane</keyword>
<evidence type="ECO:0000259" key="2">
    <source>
        <dbReference type="Pfam" id="PF25928"/>
    </source>
</evidence>
<name>A0ABT8GMP9_9BACL</name>
<sequence>MDVLLMLFLTFCGGAFGAMIGGLASFVLCGVTLLLGMMLAMSGGQFDFIGSVAFGVVFGPHISFVGGVAAAAFAKKMGYLESGKDISTGLLSLKNLNIIMVGGLFGTLGYLVNSGIASFAGNALDTVALTVFIMALLSKFLFDANLSLRGLFGTVSKETENAGGRFSFHSEGVWLAFMKTPAEKVFVAIVAGGLSAYVTQLLLQNPATESVAVLFGFGISATSLLFLQFGINIPVTHHITLVSAYAVAASGGNIYWGIVGAIIAAFLSDALAKVFHVYGDSHVDPPAMGIMIGSFLFITIFPLAGISGETNVLPILIITIAIAYSIVQGLRNKEVKNLMKVPEAPKSVN</sequence>
<dbReference type="EMBL" id="JAUHTQ010000002">
    <property type="protein sequence ID" value="MDN4492698.1"/>
    <property type="molecule type" value="Genomic_DNA"/>
</dbReference>
<reference evidence="3" key="1">
    <citation type="submission" date="2023-07" db="EMBL/GenBank/DDBJ databases">
        <title>Ureibacillus sp. isolated from freshwater well.</title>
        <authorList>
            <person name="Kirdat K."/>
            <person name="Bhatt A."/>
            <person name="Teware R."/>
            <person name="Bhavsar Y."/>
            <person name="Yadav A."/>
        </authorList>
    </citation>
    <scope>NUCLEOTIDE SEQUENCE</scope>
    <source>
        <strain evidence="3">BA0131</strain>
    </source>
</reference>
<accession>A0ABT8GMP9</accession>
<feature type="transmembrane region" description="Helical" evidence="1">
    <location>
        <begin position="312"/>
        <end position="330"/>
    </location>
</feature>
<proteinExistence type="predicted"/>
<feature type="transmembrane region" description="Helical" evidence="1">
    <location>
        <begin position="254"/>
        <end position="275"/>
    </location>
</feature>
<dbReference type="Proteomes" id="UP001172743">
    <property type="component" value="Unassembled WGS sequence"/>
</dbReference>
<feature type="transmembrane region" description="Helical" evidence="1">
    <location>
        <begin position="48"/>
        <end position="73"/>
    </location>
</feature>
<organism evidence="3 4">
    <name type="scientific">Ureibacillus aquaedulcis</name>
    <dbReference type="NCBI Taxonomy" id="3058421"/>
    <lineage>
        <taxon>Bacteria</taxon>
        <taxon>Bacillati</taxon>
        <taxon>Bacillota</taxon>
        <taxon>Bacilli</taxon>
        <taxon>Bacillales</taxon>
        <taxon>Caryophanaceae</taxon>
        <taxon>Ureibacillus</taxon>
    </lineage>
</organism>
<feature type="transmembrane region" description="Helical" evidence="1">
    <location>
        <begin position="93"/>
        <end position="112"/>
    </location>
</feature>
<feature type="transmembrane region" description="Helical" evidence="1">
    <location>
        <begin position="124"/>
        <end position="142"/>
    </location>
</feature>
<dbReference type="InterPro" id="IPR058279">
    <property type="entry name" value="DUF7973"/>
</dbReference>
<feature type="transmembrane region" description="Helical" evidence="1">
    <location>
        <begin position="210"/>
        <end position="234"/>
    </location>
</feature>
<dbReference type="Pfam" id="PF25928">
    <property type="entry name" value="DUF7973"/>
    <property type="match status" value="1"/>
</dbReference>
<keyword evidence="1" id="KW-1133">Transmembrane helix</keyword>
<gene>
    <name evidence="3" type="ORF">QYB95_04025</name>
</gene>
<evidence type="ECO:0000256" key="1">
    <source>
        <dbReference type="SAM" id="Phobius"/>
    </source>
</evidence>
<dbReference type="RefSeq" id="WP_301136848.1">
    <property type="nucleotide sequence ID" value="NZ_JAUHTQ010000002.1"/>
</dbReference>
<feature type="transmembrane region" description="Helical" evidence="1">
    <location>
        <begin position="6"/>
        <end position="36"/>
    </location>
</feature>
<protein>
    <recommendedName>
        <fullName evidence="2">DUF7973 domain-containing protein</fullName>
    </recommendedName>
</protein>
<keyword evidence="4" id="KW-1185">Reference proteome</keyword>
<evidence type="ECO:0000313" key="4">
    <source>
        <dbReference type="Proteomes" id="UP001172743"/>
    </source>
</evidence>
<comment type="caution">
    <text evidence="3">The sequence shown here is derived from an EMBL/GenBank/DDBJ whole genome shotgun (WGS) entry which is preliminary data.</text>
</comment>
<feature type="transmembrane region" description="Helical" evidence="1">
    <location>
        <begin position="287"/>
        <end position="306"/>
    </location>
</feature>